<dbReference type="EMBL" id="UOFI01000054">
    <property type="protein sequence ID" value="VAW64191.1"/>
    <property type="molecule type" value="Genomic_DNA"/>
</dbReference>
<evidence type="ECO:0000313" key="4">
    <source>
        <dbReference type="EMBL" id="VAW64191.1"/>
    </source>
</evidence>
<organism evidence="4">
    <name type="scientific">hydrothermal vent metagenome</name>
    <dbReference type="NCBI Taxonomy" id="652676"/>
    <lineage>
        <taxon>unclassified sequences</taxon>
        <taxon>metagenomes</taxon>
        <taxon>ecological metagenomes</taxon>
    </lineage>
</organism>
<dbReference type="GO" id="GO:0005524">
    <property type="term" value="F:ATP binding"/>
    <property type="evidence" value="ECO:0007669"/>
    <property type="project" value="InterPro"/>
</dbReference>
<protein>
    <submittedName>
        <fullName evidence="4">Type IV pilus assembly ATPase component PilU</fullName>
    </submittedName>
</protein>
<dbReference type="GO" id="GO:0016887">
    <property type="term" value="F:ATP hydrolysis activity"/>
    <property type="evidence" value="ECO:0007669"/>
    <property type="project" value="InterPro"/>
</dbReference>
<dbReference type="InterPro" id="IPR001482">
    <property type="entry name" value="T2SS/T4SS_dom"/>
</dbReference>
<dbReference type="PROSITE" id="PS00662">
    <property type="entry name" value="T2SP_E"/>
    <property type="match status" value="1"/>
</dbReference>
<dbReference type="Pfam" id="PF00437">
    <property type="entry name" value="T2SSE"/>
    <property type="match status" value="1"/>
</dbReference>
<sequence>MNLQPYLKLMAERGGSDIFFTTGAPVSMNIEGKMHPIGKTPLEPGMTRDIAYSVMDENQKMGFEATMEMNLGMSIKDIGRFRINIYTQRGEVSMVIRYIKSEVPGLDELNLPVKLKELVCLRKGLVLVVGATGSGKSTTLASMINYRSENMPGHILTIEDPIEYMFDHQKSIVGQREVGLDTLSYENALREAMREAPDVIMIGEVRDRETMEAAIQYADTGHVCLTTLHSVNANQTLDRILSFFPPDSRNQILMDLSLNLQAIVSQRLVIGLDGKRIAAIEILINSPYISELIRRGDFHEIKEIMEKGEADGMQTFDQSLYLLFQDGKIDIKTALSYSDSRSNLEWKINFGGGVKGVGDNKQGEDSRYPSDPDELPEVK</sequence>
<dbReference type="SUPFAM" id="SSF52540">
    <property type="entry name" value="P-loop containing nucleoside triphosphate hydrolases"/>
    <property type="match status" value="1"/>
</dbReference>
<dbReference type="PANTHER" id="PTHR30486:SF12">
    <property type="entry name" value="TYPE IV PILUS ATPASE PILU"/>
    <property type="match status" value="1"/>
</dbReference>
<dbReference type="PANTHER" id="PTHR30486">
    <property type="entry name" value="TWITCHING MOTILITY PROTEIN PILT"/>
    <property type="match status" value="1"/>
</dbReference>
<dbReference type="Gene3D" id="3.30.450.90">
    <property type="match status" value="1"/>
</dbReference>
<evidence type="ECO:0000256" key="1">
    <source>
        <dbReference type="ARBA" id="ARBA00006611"/>
    </source>
</evidence>
<reference evidence="4" key="1">
    <citation type="submission" date="2018-06" db="EMBL/GenBank/DDBJ databases">
        <authorList>
            <person name="Zhirakovskaya E."/>
        </authorList>
    </citation>
    <scope>NUCLEOTIDE SEQUENCE</scope>
</reference>
<feature type="region of interest" description="Disordered" evidence="2">
    <location>
        <begin position="352"/>
        <end position="379"/>
    </location>
</feature>
<feature type="domain" description="Bacterial type II secretion system protein E" evidence="3">
    <location>
        <begin position="193"/>
        <end position="207"/>
    </location>
</feature>
<accession>A0A3B0X8V1</accession>
<name>A0A3B0X8V1_9ZZZZ</name>
<dbReference type="InterPro" id="IPR027417">
    <property type="entry name" value="P-loop_NTPase"/>
</dbReference>
<dbReference type="AlphaFoldDB" id="A0A3B0X8V1"/>
<gene>
    <name evidence="4" type="ORF">MNBD_GAMMA09-1339</name>
</gene>
<dbReference type="InterPro" id="IPR050921">
    <property type="entry name" value="T4SS_GSP_E_ATPase"/>
</dbReference>
<dbReference type="NCBIfam" id="TIGR01420">
    <property type="entry name" value="pilT_fam"/>
    <property type="match status" value="1"/>
</dbReference>
<feature type="compositionally biased region" description="Basic and acidic residues" evidence="2">
    <location>
        <begin position="361"/>
        <end position="379"/>
    </location>
</feature>
<proteinExistence type="inferred from homology"/>
<comment type="similarity">
    <text evidence="1">Belongs to the GSP E family.</text>
</comment>
<evidence type="ECO:0000256" key="2">
    <source>
        <dbReference type="SAM" id="MobiDB-lite"/>
    </source>
</evidence>
<dbReference type="Gene3D" id="3.40.50.300">
    <property type="entry name" value="P-loop containing nucleotide triphosphate hydrolases"/>
    <property type="match status" value="1"/>
</dbReference>
<dbReference type="InterPro" id="IPR006321">
    <property type="entry name" value="PilT/PilU"/>
</dbReference>
<dbReference type="CDD" id="cd01131">
    <property type="entry name" value="PilT"/>
    <property type="match status" value="1"/>
</dbReference>
<evidence type="ECO:0000259" key="3">
    <source>
        <dbReference type="PROSITE" id="PS00662"/>
    </source>
</evidence>